<evidence type="ECO:0000313" key="1">
    <source>
        <dbReference type="EMBL" id="AIA20013.1"/>
    </source>
</evidence>
<geneLocation type="plastid" evidence="1"/>
<reference evidence="1" key="1">
    <citation type="journal article" date="2014" name="Sci. Rep.">
        <title>Minimally destructive sampling of type specimens of Pyropia (Bangiales, Rhodophyta) recovers complete plastid and mitochondrial genomes.</title>
        <authorList>
            <person name="Hughey J.R."/>
            <person name="Gabrielson P.W."/>
            <person name="Rohmer L."/>
            <person name="Tortolani J."/>
            <person name="Silva M."/>
            <person name="Miller K.A."/>
            <person name="Young J.D."/>
            <person name="Martell C."/>
            <person name="Ruediger E."/>
        </authorList>
    </citation>
    <scope>NUCLEOTIDE SEQUENCE</scope>
</reference>
<name>A0A059XCM9_PYRPE</name>
<gene>
    <name evidence="1" type="primary">orf111</name>
</gene>
<proteinExistence type="predicted"/>
<evidence type="ECO:0008006" key="2">
    <source>
        <dbReference type="Google" id="ProtNLM"/>
    </source>
</evidence>
<accession>A0A059XCM9</accession>
<protein>
    <recommendedName>
        <fullName evidence="2">Single-stranded DNA binding protein</fullName>
    </recommendedName>
</protein>
<organism evidence="1">
    <name type="scientific">Pyropia perforata</name>
    <name type="common">Red alga</name>
    <name type="synonym">Porphyra perforata</name>
    <dbReference type="NCBI Taxonomy" id="182771"/>
    <lineage>
        <taxon>Eukaryota</taxon>
        <taxon>Rhodophyta</taxon>
        <taxon>Bangiophyceae</taxon>
        <taxon>Bangiales</taxon>
        <taxon>Bangiaceae</taxon>
        <taxon>Pyropia</taxon>
    </lineage>
</organism>
<sequence length="111" mass="12970">MNSCTLLVQILSCESVKIIDSRNQVIKLKARLLKRKRLVTMHVTIWNKKTIGDFKLMKKLDYFIIEGKLHKNNTMLVNSTVRTHKNLVLSASRILKYQSVLKNKDIDLFIK</sequence>
<dbReference type="EMBL" id="KJ776830">
    <property type="protein sequence ID" value="AIA20013.1"/>
    <property type="molecule type" value="Genomic_DNA"/>
</dbReference>
<keyword evidence="1" id="KW-0934">Plastid</keyword>
<dbReference type="AlphaFoldDB" id="A0A059XCM9"/>